<evidence type="ECO:0000256" key="10">
    <source>
        <dbReference type="ARBA" id="ARBA00049886"/>
    </source>
</evidence>
<reference evidence="16 17" key="1">
    <citation type="submission" date="2011-02" db="EMBL/GenBank/DDBJ databases">
        <authorList>
            <person name="Nelson K.E."/>
            <person name="Sutton G."/>
            <person name="Torralba M."/>
            <person name="Durkin S."/>
            <person name="Harkins D."/>
            <person name="Montgomery R."/>
            <person name="Ziemer C."/>
            <person name="Klaassens E."/>
            <person name="Ocuiv P."/>
            <person name="Morrison M."/>
        </authorList>
    </citation>
    <scope>NUCLEOTIDE SEQUENCE [LARGE SCALE GENOMIC DNA]</scope>
    <source>
        <strain evidence="16 17">8</strain>
    </source>
</reference>
<dbReference type="InterPro" id="IPR004794">
    <property type="entry name" value="Eubact_RibD"/>
</dbReference>
<dbReference type="NCBIfam" id="TIGR00326">
    <property type="entry name" value="eubact_ribD"/>
    <property type="match status" value="1"/>
</dbReference>
<keyword evidence="17" id="KW-1185">Reference proteome</keyword>
<comment type="function">
    <text evidence="1 11">Converts 2,5-diamino-6-(ribosylamino)-4(3h)-pyrimidinone 5'-phosphate into 5-amino-6-(ribosylamino)-2,4(1h,3h)-pyrimidinedione 5'-phosphate.</text>
</comment>
<feature type="binding site" evidence="13">
    <location>
        <position position="224"/>
    </location>
    <ligand>
        <name>NADP(+)</name>
        <dbReference type="ChEBI" id="CHEBI:58349"/>
    </ligand>
</feature>
<dbReference type="InterPro" id="IPR016193">
    <property type="entry name" value="Cytidine_deaminase-like"/>
</dbReference>
<accession>E9SEZ6</accession>
<evidence type="ECO:0000256" key="13">
    <source>
        <dbReference type="PIRSR" id="PIRSR006769-2"/>
    </source>
</evidence>
<dbReference type="EC" id="3.5.4.26" evidence="11"/>
<dbReference type="GO" id="GO:0009231">
    <property type="term" value="P:riboflavin biosynthetic process"/>
    <property type="evidence" value="ECO:0007669"/>
    <property type="project" value="UniProtKB-UniPathway"/>
</dbReference>
<feature type="binding site" evidence="14">
    <location>
        <position position="87"/>
    </location>
    <ligand>
        <name>Zn(2+)</name>
        <dbReference type="ChEBI" id="CHEBI:29105"/>
        <note>catalytic</note>
    </ligand>
</feature>
<dbReference type="RefSeq" id="WP_002851495.1">
    <property type="nucleotide sequence ID" value="NZ_ADKM02000110.1"/>
</dbReference>
<feature type="binding site" evidence="13">
    <location>
        <position position="157"/>
    </location>
    <ligand>
        <name>NADP(+)</name>
        <dbReference type="ChEBI" id="CHEBI:58349"/>
    </ligand>
</feature>
<feature type="active site" description="Proton donor" evidence="12">
    <location>
        <position position="52"/>
    </location>
</feature>
<feature type="binding site" evidence="13">
    <location>
        <position position="173"/>
    </location>
    <ligand>
        <name>NADP(+)</name>
        <dbReference type="ChEBI" id="CHEBI:58349"/>
    </ligand>
</feature>
<comment type="similarity">
    <text evidence="5 11">In the C-terminal section; belongs to the HTP reductase family.</text>
</comment>
<evidence type="ECO:0000256" key="7">
    <source>
        <dbReference type="ARBA" id="ARBA00023002"/>
    </source>
</evidence>
<evidence type="ECO:0000256" key="6">
    <source>
        <dbReference type="ARBA" id="ARBA00022857"/>
    </source>
</evidence>
<feature type="binding site" evidence="13">
    <location>
        <position position="295"/>
    </location>
    <ligand>
        <name>substrate</name>
    </ligand>
</feature>
<dbReference type="OrthoDB" id="9800865at2"/>
<dbReference type="Gene3D" id="3.40.430.10">
    <property type="entry name" value="Dihydrofolate Reductase, subunit A"/>
    <property type="match status" value="1"/>
</dbReference>
<comment type="pathway">
    <text evidence="2 11">Cofactor biosynthesis; riboflavin biosynthesis; 5-amino-6-(D-ribitylamino)uracil from GTP: step 2/4.</text>
</comment>
<feature type="binding site" evidence="13">
    <location>
        <position position="187"/>
    </location>
    <ligand>
        <name>substrate</name>
    </ligand>
</feature>
<proteinExistence type="inferred from homology"/>
<feature type="binding site" evidence="13">
    <location>
        <position position="210"/>
    </location>
    <ligand>
        <name>substrate</name>
    </ligand>
</feature>
<evidence type="ECO:0000256" key="14">
    <source>
        <dbReference type="PIRSR" id="PIRSR006769-3"/>
    </source>
</evidence>
<dbReference type="EMBL" id="ADKM02000110">
    <property type="protein sequence ID" value="EGC02130.1"/>
    <property type="molecule type" value="Genomic_DNA"/>
</dbReference>
<feature type="binding site" evidence="13">
    <location>
        <position position="207"/>
    </location>
    <ligand>
        <name>substrate</name>
    </ligand>
</feature>
<dbReference type="Pfam" id="PF00383">
    <property type="entry name" value="dCMP_cyt_deam_1"/>
    <property type="match status" value="1"/>
</dbReference>
<dbReference type="STRING" id="246199.CUS_5651"/>
<feature type="binding site" evidence="13">
    <location>
        <position position="199"/>
    </location>
    <ligand>
        <name>NADP(+)</name>
        <dbReference type="ChEBI" id="CHEBI:58349"/>
    </ligand>
</feature>
<dbReference type="GO" id="GO:0046872">
    <property type="term" value="F:metal ion binding"/>
    <property type="evidence" value="ECO:0007669"/>
    <property type="project" value="UniProtKB-KW"/>
</dbReference>
<dbReference type="PIRSF" id="PIRSF006769">
    <property type="entry name" value="RibD"/>
    <property type="match status" value="1"/>
</dbReference>
<organism evidence="16 17">
    <name type="scientific">Ruminococcus albus 8</name>
    <dbReference type="NCBI Taxonomy" id="246199"/>
    <lineage>
        <taxon>Bacteria</taxon>
        <taxon>Bacillati</taxon>
        <taxon>Bacillota</taxon>
        <taxon>Clostridia</taxon>
        <taxon>Eubacteriales</taxon>
        <taxon>Oscillospiraceae</taxon>
        <taxon>Ruminococcus</taxon>
    </lineage>
</organism>
<evidence type="ECO:0000313" key="17">
    <source>
        <dbReference type="Proteomes" id="UP000004259"/>
    </source>
</evidence>
<dbReference type="PROSITE" id="PS51747">
    <property type="entry name" value="CYT_DCMP_DEAMINASES_2"/>
    <property type="match status" value="1"/>
</dbReference>
<dbReference type="GO" id="GO:0050661">
    <property type="term" value="F:NADP binding"/>
    <property type="evidence" value="ECO:0007669"/>
    <property type="project" value="InterPro"/>
</dbReference>
<dbReference type="eggNOG" id="COG1985">
    <property type="taxonomic scope" value="Bacteria"/>
</dbReference>
<dbReference type="eggNOG" id="COG0117">
    <property type="taxonomic scope" value="Bacteria"/>
</dbReference>
<dbReference type="PANTHER" id="PTHR38011:SF7">
    <property type="entry name" value="2,5-DIAMINO-6-RIBOSYLAMINO-4(3H)-PYRIMIDINONE 5'-PHOSPHATE REDUCTASE"/>
    <property type="match status" value="1"/>
</dbReference>
<keyword evidence="11 14" id="KW-0862">Zinc</keyword>
<dbReference type="GO" id="GO:0008835">
    <property type="term" value="F:diaminohydroxyphosphoribosylaminopyrimidine deaminase activity"/>
    <property type="evidence" value="ECO:0007669"/>
    <property type="project" value="UniProtKB-EC"/>
</dbReference>
<comment type="catalytic activity">
    <reaction evidence="10 11">
        <text>2,5-diamino-6-hydroxy-4-(5-phosphoribosylamino)-pyrimidine + H2O + H(+) = 5-amino-6-(5-phospho-D-ribosylamino)uracil + NH4(+)</text>
        <dbReference type="Rhea" id="RHEA:21868"/>
        <dbReference type="ChEBI" id="CHEBI:15377"/>
        <dbReference type="ChEBI" id="CHEBI:15378"/>
        <dbReference type="ChEBI" id="CHEBI:28938"/>
        <dbReference type="ChEBI" id="CHEBI:58453"/>
        <dbReference type="ChEBI" id="CHEBI:58614"/>
        <dbReference type="EC" id="3.5.4.26"/>
    </reaction>
</comment>
<feature type="binding site" evidence="13">
    <location>
        <position position="203"/>
    </location>
    <ligand>
        <name>substrate</name>
    </ligand>
</feature>
<evidence type="ECO:0000256" key="1">
    <source>
        <dbReference type="ARBA" id="ARBA00002151"/>
    </source>
</evidence>
<comment type="catalytic activity">
    <reaction evidence="9 11">
        <text>5-amino-6-(5-phospho-D-ribitylamino)uracil + NADP(+) = 5-amino-6-(5-phospho-D-ribosylamino)uracil + NADPH + H(+)</text>
        <dbReference type="Rhea" id="RHEA:17845"/>
        <dbReference type="ChEBI" id="CHEBI:15378"/>
        <dbReference type="ChEBI" id="CHEBI:57783"/>
        <dbReference type="ChEBI" id="CHEBI:58349"/>
        <dbReference type="ChEBI" id="CHEBI:58421"/>
        <dbReference type="ChEBI" id="CHEBI:58453"/>
        <dbReference type="EC" id="1.1.1.193"/>
    </reaction>
</comment>
<evidence type="ECO:0000256" key="8">
    <source>
        <dbReference type="ARBA" id="ARBA00023268"/>
    </source>
</evidence>
<feature type="binding site" evidence="14">
    <location>
        <position position="78"/>
    </location>
    <ligand>
        <name>Zn(2+)</name>
        <dbReference type="ChEBI" id="CHEBI:29105"/>
        <note>catalytic</note>
    </ligand>
</feature>
<dbReference type="GO" id="GO:0008703">
    <property type="term" value="F:5-amino-6-(5-phosphoribosylamino)uracil reductase activity"/>
    <property type="evidence" value="ECO:0007669"/>
    <property type="project" value="UniProtKB-EC"/>
</dbReference>
<gene>
    <name evidence="16" type="primary">ribD</name>
    <name evidence="16" type="ORF">CUS_5651</name>
</gene>
<feature type="binding site" evidence="13">
    <location>
        <begin position="297"/>
        <end position="303"/>
    </location>
    <ligand>
        <name>NADP(+)</name>
        <dbReference type="ChEBI" id="CHEBI:58349"/>
    </ligand>
</feature>
<dbReference type="InterPro" id="IPR011549">
    <property type="entry name" value="RibD_C"/>
</dbReference>
<evidence type="ECO:0000256" key="4">
    <source>
        <dbReference type="ARBA" id="ARBA00005259"/>
    </source>
</evidence>
<keyword evidence="8" id="KW-0511">Multifunctional enzyme</keyword>
<sequence length="369" mass="39629">MDREDFMQAALDSAENGMGFVNPNPMVGAVIVRDGKIIASGFHERYGSLHAERSAFAQCNKKGINCAGADMYVTLEPCCHHGKQPPCTEAIAAHGIRHVYIGSSDPNPLVSGKGAAFLRSRGIGVTEGVLKEKCDKLNEIFFKFITTGLPFVTLKYAMTLDGKTACYTGESKWITGETARRHVHRERLRHAAIMAGIGTVLADDPLLTCRIENGRDPLRMICDTHLRIPLDSNIVRTAEKVPTMIVCGEEDAQKADALKNAGCQIVCLPNGNGGTDLSALMKMLGEKKIDSVLIEGGGTLAWSALECSIVDKVMAYTAPKIFGGKSPFTPVGGKGAKSPAKAFMLEDTTVTALDGDILIEGRVKKCSRD</sequence>
<dbReference type="CDD" id="cd01284">
    <property type="entry name" value="Riboflavin_deaminase-reductase"/>
    <property type="match status" value="1"/>
</dbReference>
<dbReference type="EC" id="1.1.1.193" evidence="11"/>
<dbReference type="InterPro" id="IPR002734">
    <property type="entry name" value="RibDG_C"/>
</dbReference>
<dbReference type="InterPro" id="IPR024072">
    <property type="entry name" value="DHFR-like_dom_sf"/>
</dbReference>
<dbReference type="Pfam" id="PF01872">
    <property type="entry name" value="RibD_C"/>
    <property type="match status" value="1"/>
</dbReference>
<evidence type="ECO:0000256" key="11">
    <source>
        <dbReference type="PIRNR" id="PIRNR006769"/>
    </source>
</evidence>
<evidence type="ECO:0000256" key="12">
    <source>
        <dbReference type="PIRSR" id="PIRSR006769-1"/>
    </source>
</evidence>
<dbReference type="InterPro" id="IPR002125">
    <property type="entry name" value="CMP_dCMP_dom"/>
</dbReference>
<feature type="domain" description="CMP/dCMP-type deaminase" evidence="15">
    <location>
        <begin position="1"/>
        <end position="117"/>
    </location>
</feature>
<evidence type="ECO:0000256" key="3">
    <source>
        <dbReference type="ARBA" id="ARBA00004910"/>
    </source>
</evidence>
<evidence type="ECO:0000256" key="5">
    <source>
        <dbReference type="ARBA" id="ARBA00007417"/>
    </source>
</evidence>
<evidence type="ECO:0000313" key="16">
    <source>
        <dbReference type="EMBL" id="EGC02130.1"/>
    </source>
</evidence>
<comment type="pathway">
    <text evidence="3 11">Cofactor biosynthesis; riboflavin biosynthesis; 5-amino-6-(D-ribitylamino)uracil from GTP: step 3/4.</text>
</comment>
<dbReference type="PANTHER" id="PTHR38011">
    <property type="entry name" value="DIHYDROFOLATE REDUCTASE FAMILY PROTEIN (AFU_ORTHOLOGUE AFUA_8G06820)"/>
    <property type="match status" value="1"/>
</dbReference>
<dbReference type="NCBIfam" id="TIGR00227">
    <property type="entry name" value="ribD_Cterm"/>
    <property type="match status" value="1"/>
</dbReference>
<feature type="binding site" evidence="13">
    <location>
        <position position="171"/>
    </location>
    <ligand>
        <name>substrate</name>
    </ligand>
</feature>
<protein>
    <recommendedName>
        <fullName evidence="11">Riboflavin biosynthesis protein RibD</fullName>
    </recommendedName>
    <domain>
        <recommendedName>
            <fullName evidence="11">Diaminohydroxyphosphoribosylaminopyrimidine deaminase</fullName>
            <shortName evidence="11">DRAP deaminase</shortName>
            <ecNumber evidence="11">3.5.4.26</ecNumber>
        </recommendedName>
        <alternativeName>
            <fullName evidence="11">Riboflavin-specific deaminase</fullName>
        </alternativeName>
    </domain>
    <domain>
        <recommendedName>
            <fullName evidence="11">5-amino-6-(5-phosphoribosylamino)uracil reductase</fullName>
            <ecNumber evidence="11">1.1.1.193</ecNumber>
        </recommendedName>
        <alternativeName>
            <fullName evidence="11">HTP reductase</fullName>
        </alternativeName>
    </domain>
</protein>
<dbReference type="AlphaFoldDB" id="E9SEZ6"/>
<keyword evidence="7 11" id="KW-0560">Oxidoreductase</keyword>
<name>E9SEZ6_RUMAL</name>
<keyword evidence="11" id="KW-0686">Riboflavin biosynthesis</keyword>
<evidence type="ECO:0000256" key="9">
    <source>
        <dbReference type="ARBA" id="ARBA00049861"/>
    </source>
</evidence>
<comment type="caution">
    <text evidence="16">The sequence shown here is derived from an EMBL/GenBank/DDBJ whole genome shotgun (WGS) entry which is preliminary data.</text>
</comment>
<feature type="binding site" evidence="14">
    <location>
        <position position="50"/>
    </location>
    <ligand>
        <name>Zn(2+)</name>
        <dbReference type="ChEBI" id="CHEBI:29105"/>
        <note>catalytic</note>
    </ligand>
</feature>
<evidence type="ECO:0000256" key="2">
    <source>
        <dbReference type="ARBA" id="ARBA00004882"/>
    </source>
</evidence>
<keyword evidence="6 11" id="KW-0521">NADP</keyword>
<keyword evidence="11 14" id="KW-0479">Metal-binding</keyword>
<dbReference type="Gene3D" id="3.40.140.10">
    <property type="entry name" value="Cytidine Deaminase, domain 2"/>
    <property type="match status" value="1"/>
</dbReference>
<comment type="similarity">
    <text evidence="4 11">In the N-terminal section; belongs to the cytidine and deoxycytidylate deaminase family.</text>
</comment>
<evidence type="ECO:0000259" key="15">
    <source>
        <dbReference type="PROSITE" id="PS51747"/>
    </source>
</evidence>
<dbReference type="SUPFAM" id="SSF53927">
    <property type="entry name" value="Cytidine deaminase-like"/>
    <property type="match status" value="1"/>
</dbReference>
<comment type="cofactor">
    <cofactor evidence="11 14">
        <name>Zn(2+)</name>
        <dbReference type="ChEBI" id="CHEBI:29105"/>
    </cofactor>
    <text evidence="11 14">Binds 1 zinc ion.</text>
</comment>
<dbReference type="SUPFAM" id="SSF53597">
    <property type="entry name" value="Dihydrofolate reductase-like"/>
    <property type="match status" value="1"/>
</dbReference>
<dbReference type="InterPro" id="IPR050765">
    <property type="entry name" value="Riboflavin_Biosynth_HTPR"/>
</dbReference>
<dbReference type="UniPathway" id="UPA00275">
    <property type="reaction ID" value="UER00401"/>
</dbReference>
<dbReference type="Proteomes" id="UP000004259">
    <property type="component" value="Unassembled WGS sequence"/>
</dbReference>
<keyword evidence="11 16" id="KW-0378">Hydrolase</keyword>